<evidence type="ECO:0000313" key="12">
    <source>
        <dbReference type="RefSeq" id="XP_056684604.1"/>
    </source>
</evidence>
<dbReference type="PANTHER" id="PTHR11038">
    <property type="entry name" value="MITOCHONDRIAL IMPORT INNER MEMBRANE TRANSLOCASE SUBUNIT TIM10"/>
    <property type="match status" value="1"/>
</dbReference>
<keyword evidence="9" id="KW-0999">Mitochondrion inner membrane</keyword>
<evidence type="ECO:0000256" key="7">
    <source>
        <dbReference type="ARBA" id="ARBA00023128"/>
    </source>
</evidence>
<gene>
    <name evidence="12 13" type="primary">LOC110795444</name>
</gene>
<keyword evidence="8 9" id="KW-1015">Disulfide bond</keyword>
<evidence type="ECO:0000259" key="10">
    <source>
        <dbReference type="Pfam" id="PF02953"/>
    </source>
</evidence>
<evidence type="ECO:0000256" key="8">
    <source>
        <dbReference type="ARBA" id="ARBA00023157"/>
    </source>
</evidence>
<keyword evidence="9" id="KW-0143">Chaperone</keyword>
<dbReference type="Proteomes" id="UP000813463">
    <property type="component" value="Chromosome 5"/>
</dbReference>
<keyword evidence="7 9" id="KW-0496">Mitochondrion</keyword>
<keyword evidence="9" id="KW-0472">Membrane</keyword>
<keyword evidence="4" id="KW-0862">Zinc</keyword>
<keyword evidence="6 9" id="KW-0811">Translocation</keyword>
<evidence type="ECO:0000256" key="5">
    <source>
        <dbReference type="ARBA" id="ARBA00022927"/>
    </source>
</evidence>
<comment type="subunit">
    <text evidence="9">Heterohexamer.</text>
</comment>
<dbReference type="InterPro" id="IPR035427">
    <property type="entry name" value="Tim10-like_dom_sf"/>
</dbReference>
<evidence type="ECO:0000313" key="13">
    <source>
        <dbReference type="RefSeq" id="XP_056684605.1"/>
    </source>
</evidence>
<evidence type="ECO:0000256" key="1">
    <source>
        <dbReference type="ARBA" id="ARBA00006720"/>
    </source>
</evidence>
<feature type="domain" description="Tim10-like" evidence="10">
    <location>
        <begin position="69"/>
        <end position="121"/>
    </location>
</feature>
<keyword evidence="11" id="KW-1185">Reference proteome</keyword>
<dbReference type="RefSeq" id="XP_056684605.1">
    <property type="nucleotide sequence ID" value="XM_056828627.1"/>
</dbReference>
<name>A0ABM3QML0_SPIOL</name>
<evidence type="ECO:0000256" key="4">
    <source>
        <dbReference type="ARBA" id="ARBA00022833"/>
    </source>
</evidence>
<dbReference type="InterPro" id="IPR004217">
    <property type="entry name" value="Tim10-like"/>
</dbReference>
<evidence type="ECO:0000313" key="11">
    <source>
        <dbReference type="Proteomes" id="UP000813463"/>
    </source>
</evidence>
<comment type="subcellular location">
    <subcellularLocation>
        <location evidence="9">Mitochondrion inner membrane</location>
        <topology evidence="9">Peripheral membrane protein</topology>
        <orientation evidence="9">Intermembrane side</orientation>
    </subcellularLocation>
</comment>
<comment type="similarity">
    <text evidence="1 9">Belongs to the small Tim family.</text>
</comment>
<evidence type="ECO:0000256" key="9">
    <source>
        <dbReference type="RuleBase" id="RU367043"/>
    </source>
</evidence>
<evidence type="ECO:0000256" key="2">
    <source>
        <dbReference type="ARBA" id="ARBA00022448"/>
    </source>
</evidence>
<reference evidence="11" key="1">
    <citation type="journal article" date="2021" name="Nat. Commun.">
        <title>Genomic analyses provide insights into spinach domestication and the genetic basis of agronomic traits.</title>
        <authorList>
            <person name="Cai X."/>
            <person name="Sun X."/>
            <person name="Xu C."/>
            <person name="Sun H."/>
            <person name="Wang X."/>
            <person name="Ge C."/>
            <person name="Zhang Z."/>
            <person name="Wang Q."/>
            <person name="Fei Z."/>
            <person name="Jiao C."/>
            <person name="Wang Q."/>
        </authorList>
    </citation>
    <scope>NUCLEOTIDE SEQUENCE [LARGE SCALE GENOMIC DNA]</scope>
    <source>
        <strain evidence="11">cv. Varoflay</strain>
    </source>
</reference>
<comment type="domain">
    <text evidence="9">The twin CX3C motif contains 4 conserved Cys residues that form 2 disulfide bonds in the mitochondrial intermembrane space.</text>
</comment>
<dbReference type="Pfam" id="PF02953">
    <property type="entry name" value="zf-Tim10_DDP"/>
    <property type="match status" value="1"/>
</dbReference>
<keyword evidence="3" id="KW-0479">Metal-binding</keyword>
<sequence length="130" mass="15078">MPLLLLRGKRHTVFSPLITSIDRFGRNGQQQCLFYCSEARDYVKFQIKLDDIKAVLDKEKVIGTTISDMEYRVALFNSLTHTCFEKCVEKRYKEGELHLGENSCIDRCVSKYWQVNNLVGHLLAYGRRGV</sequence>
<dbReference type="Gene3D" id="1.10.287.810">
    <property type="entry name" value="Mitochondrial import inner membrane translocase subunit tim13 like domains"/>
    <property type="match status" value="1"/>
</dbReference>
<dbReference type="RefSeq" id="XP_056684604.1">
    <property type="nucleotide sequence ID" value="XM_056828626.1"/>
</dbReference>
<protein>
    <recommendedName>
        <fullName evidence="9">Mitochondrial import inner membrane translocase subunit</fullName>
    </recommendedName>
</protein>
<organism evidence="11 13">
    <name type="scientific">Spinacia oleracea</name>
    <name type="common">Spinach</name>
    <dbReference type="NCBI Taxonomy" id="3562"/>
    <lineage>
        <taxon>Eukaryota</taxon>
        <taxon>Viridiplantae</taxon>
        <taxon>Streptophyta</taxon>
        <taxon>Embryophyta</taxon>
        <taxon>Tracheophyta</taxon>
        <taxon>Spermatophyta</taxon>
        <taxon>Magnoliopsida</taxon>
        <taxon>eudicotyledons</taxon>
        <taxon>Gunneridae</taxon>
        <taxon>Pentapetalae</taxon>
        <taxon>Caryophyllales</taxon>
        <taxon>Chenopodiaceae</taxon>
        <taxon>Chenopodioideae</taxon>
        <taxon>Anserineae</taxon>
        <taxon>Spinacia</taxon>
    </lineage>
</organism>
<comment type="function">
    <text evidence="9">Mitochondrial intermembrane chaperone that participates in the import and insertion of some multi-pass transmembrane proteins into the mitochondrial inner membrane. Also required for the transfer of beta-barrel precursors from the TOM complex to the sorting and assembly machinery (SAM complex) of the outer membrane. Acts as a chaperone-like protein that protects the hydrophobic precursors from aggregation and guide them through the mitochondrial intermembrane space.</text>
</comment>
<keyword evidence="2 9" id="KW-0813">Transport</keyword>
<evidence type="ECO:0000256" key="6">
    <source>
        <dbReference type="ARBA" id="ARBA00023010"/>
    </source>
</evidence>
<proteinExistence type="inferred from homology"/>
<dbReference type="PANTHER" id="PTHR11038:SF16">
    <property type="entry name" value="MITOCHONDRIAL IMPORT INNER MEMBRANE TRANSLOCASE SUBUNIT TIM10"/>
    <property type="match status" value="1"/>
</dbReference>
<keyword evidence="5 9" id="KW-0653">Protein transport</keyword>
<evidence type="ECO:0000256" key="3">
    <source>
        <dbReference type="ARBA" id="ARBA00022723"/>
    </source>
</evidence>
<dbReference type="SUPFAM" id="SSF144122">
    <property type="entry name" value="Tim10-like"/>
    <property type="match status" value="1"/>
</dbReference>
<accession>A0ABM3QML0</accession>
<dbReference type="GeneID" id="110795444"/>
<reference evidence="12 13" key="2">
    <citation type="submission" date="2025-05" db="UniProtKB">
        <authorList>
            <consortium name="RefSeq"/>
        </authorList>
    </citation>
    <scope>IDENTIFICATION</scope>
    <source>
        <tissue evidence="12 13">Leaf</tissue>
    </source>
</reference>